<evidence type="ECO:0000313" key="1">
    <source>
        <dbReference type="EMBL" id="MFB2876836.1"/>
    </source>
</evidence>
<dbReference type="Proteomes" id="UP001576774">
    <property type="component" value="Unassembled WGS sequence"/>
</dbReference>
<accession>A0ABV4X3D9</accession>
<dbReference type="InterPro" id="IPR049718">
    <property type="entry name" value="AKO59007-like"/>
</dbReference>
<name>A0ABV4X3D9_9CYAN</name>
<dbReference type="EMBL" id="JBHFNQ010000064">
    <property type="protein sequence ID" value="MFB2876836.1"/>
    <property type="molecule type" value="Genomic_DNA"/>
</dbReference>
<gene>
    <name evidence="1" type="ORF">ACE1CC_08070</name>
</gene>
<sequence>MSSLTPLEALNRVVEDTVVDLRLVGARTLANLYENGSIKTATKTTLDWDALAGGGGVAWESTDQDGANTATDVTVPAKLFIGSHRIKHQFSVSRVALREAATLAPDDLKDLFGAHIRSGLTHILREINRVIWVGDGTPATGNVVGLNKVMDATFAYAGVDPAAYPEWQAVALTNATPRALTRDLLLDYEEAIVNRETYYNSVVTSPSAAKNYTKLFDTIAGGSSVTKMVDDKKQPAVDLGHGARYYNGLPIVEDPMCPAGQFATLNLDEIFLYSFDVSTKVDDPDDDSRIISSKTMGLNVHLSKLPSNNSAVHRFELFVIPQLQVKNRKAVQAIRNLS</sequence>
<comment type="caution">
    <text evidence="1">The sequence shown here is derived from an EMBL/GenBank/DDBJ whole genome shotgun (WGS) entry which is preliminary data.</text>
</comment>
<proteinExistence type="predicted"/>
<keyword evidence="2" id="KW-1185">Reference proteome</keyword>
<evidence type="ECO:0000313" key="2">
    <source>
        <dbReference type="Proteomes" id="UP001576774"/>
    </source>
</evidence>
<protein>
    <submittedName>
        <fullName evidence="1">Phage major capsid protein</fullName>
    </submittedName>
</protein>
<reference evidence="1 2" key="1">
    <citation type="submission" date="2024-09" db="EMBL/GenBank/DDBJ databases">
        <title>Floridaenema gen nov. (Aerosakkonemataceae, Aerosakkonematales ord. nov., Cyanobacteria) from benthic tropical and subtropical fresh waters, with the description of four new species.</title>
        <authorList>
            <person name="Moretto J.A."/>
            <person name="Berthold D.E."/>
            <person name="Lefler F.W."/>
            <person name="Huang I.-S."/>
            <person name="Laughinghouse H. IV."/>
        </authorList>
    </citation>
    <scope>NUCLEOTIDE SEQUENCE [LARGE SCALE GENOMIC DNA]</scope>
    <source>
        <strain evidence="1 2">BLCC-F46</strain>
    </source>
</reference>
<dbReference type="NCBIfam" id="NF033394">
    <property type="entry name" value="capsid_maj_Podo"/>
    <property type="match status" value="1"/>
</dbReference>
<dbReference type="RefSeq" id="WP_413259808.1">
    <property type="nucleotide sequence ID" value="NZ_JBHFNQ010000064.1"/>
</dbReference>
<organism evidence="1 2">
    <name type="scientific">Floridaenema aerugineum BLCC-F46</name>
    <dbReference type="NCBI Taxonomy" id="3153654"/>
    <lineage>
        <taxon>Bacteria</taxon>
        <taxon>Bacillati</taxon>
        <taxon>Cyanobacteriota</taxon>
        <taxon>Cyanophyceae</taxon>
        <taxon>Oscillatoriophycideae</taxon>
        <taxon>Aerosakkonematales</taxon>
        <taxon>Aerosakkonemataceae</taxon>
        <taxon>Floridanema</taxon>
        <taxon>Floridanema aerugineum</taxon>
    </lineage>
</organism>